<dbReference type="Pfam" id="PF01263">
    <property type="entry name" value="Aldose_epim"/>
    <property type="match status" value="1"/>
</dbReference>
<protein>
    <submittedName>
        <fullName evidence="1">Aldose-1-epimerase</fullName>
        <ecNumber evidence="1">5.1.3.3</ecNumber>
    </submittedName>
</protein>
<dbReference type="AlphaFoldDB" id="T1ANA0"/>
<dbReference type="SUPFAM" id="SSF74650">
    <property type="entry name" value="Galactose mutarotase-like"/>
    <property type="match status" value="1"/>
</dbReference>
<dbReference type="InterPro" id="IPR008183">
    <property type="entry name" value="Aldose_1/G6P_1-epimerase"/>
</dbReference>
<keyword evidence="1" id="KW-0413">Isomerase</keyword>
<dbReference type="GO" id="GO:0005975">
    <property type="term" value="P:carbohydrate metabolic process"/>
    <property type="evidence" value="ECO:0007669"/>
    <property type="project" value="InterPro"/>
</dbReference>
<proteinExistence type="predicted"/>
<name>T1ANA0_9ZZZZ</name>
<comment type="caution">
    <text evidence="1">The sequence shown here is derived from an EMBL/GenBank/DDBJ whole genome shotgun (WGS) entry which is preliminary data.</text>
</comment>
<gene>
    <name evidence="1" type="ORF">B1B_13771</name>
</gene>
<dbReference type="EMBL" id="AUZY01009079">
    <property type="protein sequence ID" value="EQD43540.1"/>
    <property type="molecule type" value="Genomic_DNA"/>
</dbReference>
<accession>T1ANA0</accession>
<dbReference type="InterPro" id="IPR014718">
    <property type="entry name" value="GH-type_carb-bd"/>
</dbReference>
<dbReference type="Gene3D" id="2.70.98.10">
    <property type="match status" value="1"/>
</dbReference>
<dbReference type="InterPro" id="IPR011013">
    <property type="entry name" value="Gal_mutarotase_sf_dom"/>
</dbReference>
<dbReference type="GO" id="GO:0004034">
    <property type="term" value="F:aldose 1-epimerase activity"/>
    <property type="evidence" value="ECO:0007669"/>
    <property type="project" value="UniProtKB-EC"/>
</dbReference>
<dbReference type="EC" id="5.1.3.3" evidence="1"/>
<organism evidence="1">
    <name type="scientific">mine drainage metagenome</name>
    <dbReference type="NCBI Taxonomy" id="410659"/>
    <lineage>
        <taxon>unclassified sequences</taxon>
        <taxon>metagenomes</taxon>
        <taxon>ecological metagenomes</taxon>
    </lineage>
</organism>
<dbReference type="GO" id="GO:0030246">
    <property type="term" value="F:carbohydrate binding"/>
    <property type="evidence" value="ECO:0007669"/>
    <property type="project" value="InterPro"/>
</dbReference>
<reference evidence="1" key="2">
    <citation type="journal article" date="2014" name="ISME J.">
        <title>Microbial stratification in low pH oxic and suboxic macroscopic growths along an acid mine drainage.</title>
        <authorList>
            <person name="Mendez-Garcia C."/>
            <person name="Mesa V."/>
            <person name="Sprenger R.R."/>
            <person name="Richter M."/>
            <person name="Diez M.S."/>
            <person name="Solano J."/>
            <person name="Bargiela R."/>
            <person name="Golyshina O.V."/>
            <person name="Manteca A."/>
            <person name="Ramos J.L."/>
            <person name="Gallego J.R."/>
            <person name="Llorente I."/>
            <person name="Martins Dos Santos V.A."/>
            <person name="Jensen O.N."/>
            <person name="Pelaez A.I."/>
            <person name="Sanchez J."/>
            <person name="Ferrer M."/>
        </authorList>
    </citation>
    <scope>NUCLEOTIDE SEQUENCE</scope>
</reference>
<reference evidence="1" key="1">
    <citation type="submission" date="2013-08" db="EMBL/GenBank/DDBJ databases">
        <authorList>
            <person name="Mendez C."/>
            <person name="Richter M."/>
            <person name="Ferrer M."/>
            <person name="Sanchez J."/>
        </authorList>
    </citation>
    <scope>NUCLEOTIDE SEQUENCE</scope>
</reference>
<feature type="non-terminal residue" evidence="1">
    <location>
        <position position="130"/>
    </location>
</feature>
<sequence length="130" mass="14822">MGPNGKEDKLRFGEQDLVVCELGATLRSYRWASTDVIDGFRYDQACHDARGQTLIPWPNRIIDGRYSWNSKKYQLDISEPLMGNAIHGLTRWQSWRLASQSETSLVYSLVLYPCAGWPFTLDASIEYSLG</sequence>
<evidence type="ECO:0000313" key="1">
    <source>
        <dbReference type="EMBL" id="EQD43540.1"/>
    </source>
</evidence>